<dbReference type="InterPro" id="IPR037517">
    <property type="entry name" value="HDAG_dom"/>
</dbReference>
<gene>
    <name evidence="3" type="primary">Nelf-A_1</name>
    <name evidence="3" type="ORF">Bhyg_04045</name>
</gene>
<feature type="compositionally biased region" description="Basic and acidic residues" evidence="1">
    <location>
        <begin position="273"/>
        <end position="284"/>
    </location>
</feature>
<dbReference type="EMBL" id="WJQU01000001">
    <property type="protein sequence ID" value="KAJ6648813.1"/>
    <property type="molecule type" value="Genomic_DNA"/>
</dbReference>
<dbReference type="InterPro" id="IPR056557">
    <property type="entry name" value="NELF-A_N"/>
</dbReference>
<dbReference type="PROSITE" id="PS51838">
    <property type="entry name" value="HDAG"/>
    <property type="match status" value="1"/>
</dbReference>
<keyword evidence="3" id="KW-0251">Elongation factor</keyword>
<dbReference type="OrthoDB" id="2135488at2759"/>
<dbReference type="PANTHER" id="PTHR13328:SF4">
    <property type="entry name" value="NEGATIVE ELONGATION FACTOR A"/>
    <property type="match status" value="1"/>
</dbReference>
<organism evidence="3 4">
    <name type="scientific">Pseudolycoriella hygida</name>
    <dbReference type="NCBI Taxonomy" id="35572"/>
    <lineage>
        <taxon>Eukaryota</taxon>
        <taxon>Metazoa</taxon>
        <taxon>Ecdysozoa</taxon>
        <taxon>Arthropoda</taxon>
        <taxon>Hexapoda</taxon>
        <taxon>Insecta</taxon>
        <taxon>Pterygota</taxon>
        <taxon>Neoptera</taxon>
        <taxon>Endopterygota</taxon>
        <taxon>Diptera</taxon>
        <taxon>Nematocera</taxon>
        <taxon>Sciaroidea</taxon>
        <taxon>Sciaridae</taxon>
        <taxon>Pseudolycoriella</taxon>
    </lineage>
</organism>
<dbReference type="PANTHER" id="PTHR13328">
    <property type="entry name" value="NEGATIVE ELONGATION FACTOR A NELF-A"/>
    <property type="match status" value="1"/>
</dbReference>
<dbReference type="InterPro" id="IPR052828">
    <property type="entry name" value="NELF-A_domain"/>
</dbReference>
<sequence>MACISDTSLWLHNKLGTSNDSWTSGSICSQLSKEVLRNIKECFSDLQTQVKLKLLLSFFHIPRRLVEEWKNELEEIIEIAGLDTELWVSMIAETIKTFPNTGSLNTEISDYEETRPIFSDMVNDLRKLINKHSDIGMLPLECQYLNKAALISVVGQQPPPVKHFTIKKKPKSATLKTELLQKCMDAQSIKKTSAPTIPLRTRGMPRKMTDTTPLKGIPSRVPTSGFRTPTSSQGQNRPNMSRTPAGRKDGGIKLLDIADQPLGYAAAKKRKRQQELEDQQKRALEAASNPPVKLEPLPVTTTPDYAAGLTASTIYTQPATPASVIKEAPTTTTTAASAVPTTIQFVKSETVINDGMPIKAEVIKVENSTTTTTFANQTENNASTNNNNQIVFAIKSPNSNKTSLTNSGTTIVSNVNSIKQESPRIVQQNQNSSMVVQQQQQSAPTSTQSYITPPLAAYNQSNVAKQKINVQSVISSLSAASTMPTLTALSSNSSIGQQQIITQSAQQQQQIQIPQQIGATKIVQIKTAPTIQMANAQRTTIQNIPPLIPTQQPTILNIRNVSIAGRPNQIQTTNASNISYITTNS</sequence>
<evidence type="ECO:0000313" key="3">
    <source>
        <dbReference type="EMBL" id="KAJ6648813.1"/>
    </source>
</evidence>
<feature type="region of interest" description="Disordered" evidence="1">
    <location>
        <begin position="197"/>
        <end position="252"/>
    </location>
</feature>
<accession>A0A9Q0NEG7</accession>
<feature type="non-terminal residue" evidence="3">
    <location>
        <position position="1"/>
    </location>
</feature>
<name>A0A9Q0NEG7_9DIPT</name>
<keyword evidence="4" id="KW-1185">Reference proteome</keyword>
<evidence type="ECO:0000259" key="2">
    <source>
        <dbReference type="PROSITE" id="PS51838"/>
    </source>
</evidence>
<feature type="region of interest" description="Disordered" evidence="1">
    <location>
        <begin position="265"/>
        <end position="299"/>
    </location>
</feature>
<dbReference type="GO" id="GO:0034244">
    <property type="term" value="P:negative regulation of transcription elongation by RNA polymerase II"/>
    <property type="evidence" value="ECO:0007669"/>
    <property type="project" value="TreeGrafter"/>
</dbReference>
<dbReference type="Proteomes" id="UP001151699">
    <property type="component" value="Chromosome A"/>
</dbReference>
<dbReference type="GO" id="GO:0032021">
    <property type="term" value="C:NELF complex"/>
    <property type="evidence" value="ECO:0007669"/>
    <property type="project" value="TreeGrafter"/>
</dbReference>
<proteinExistence type="predicted"/>
<reference evidence="3" key="1">
    <citation type="submission" date="2022-07" db="EMBL/GenBank/DDBJ databases">
        <authorList>
            <person name="Trinca V."/>
            <person name="Uliana J.V.C."/>
            <person name="Torres T.T."/>
            <person name="Ward R.J."/>
            <person name="Monesi N."/>
        </authorList>
    </citation>
    <scope>NUCLEOTIDE SEQUENCE</scope>
    <source>
        <strain evidence="3">HSMRA1968</strain>
        <tissue evidence="3">Whole embryos</tissue>
    </source>
</reference>
<feature type="compositionally biased region" description="Polar residues" evidence="1">
    <location>
        <begin position="221"/>
        <end position="242"/>
    </location>
</feature>
<feature type="domain" description="HDAg" evidence="2">
    <location>
        <begin position="87"/>
        <end position="256"/>
    </location>
</feature>
<evidence type="ECO:0000256" key="1">
    <source>
        <dbReference type="SAM" id="MobiDB-lite"/>
    </source>
</evidence>
<dbReference type="Pfam" id="PF23553">
    <property type="entry name" value="NELF-A_N"/>
    <property type="match status" value="1"/>
</dbReference>
<dbReference type="AlphaFoldDB" id="A0A9Q0NEG7"/>
<evidence type="ECO:0000313" key="4">
    <source>
        <dbReference type="Proteomes" id="UP001151699"/>
    </source>
</evidence>
<dbReference type="GO" id="GO:0003746">
    <property type="term" value="F:translation elongation factor activity"/>
    <property type="evidence" value="ECO:0007669"/>
    <property type="project" value="UniProtKB-KW"/>
</dbReference>
<protein>
    <submittedName>
        <fullName evidence="3">Negative elongation factor A</fullName>
    </submittedName>
</protein>
<comment type="caution">
    <text evidence="3">The sequence shown here is derived from an EMBL/GenBank/DDBJ whole genome shotgun (WGS) entry which is preliminary data.</text>
</comment>
<keyword evidence="3" id="KW-0648">Protein biosynthesis</keyword>